<dbReference type="AlphaFoldDB" id="A0AA46NG64"/>
<dbReference type="GO" id="GO:0009307">
    <property type="term" value="P:DNA restriction-modification system"/>
    <property type="evidence" value="ECO:0007669"/>
    <property type="project" value="UniProtKB-KW"/>
</dbReference>
<feature type="domain" description="Type I restriction modification DNA specificity" evidence="4">
    <location>
        <begin position="23"/>
        <end position="195"/>
    </location>
</feature>
<dbReference type="InterPro" id="IPR052021">
    <property type="entry name" value="Type-I_RS_S_subunit"/>
</dbReference>
<dbReference type="REBASE" id="668256">
    <property type="entry name" value="S1.Acr48ORF3820P"/>
</dbReference>
<evidence type="ECO:0000313" key="5">
    <source>
        <dbReference type="EMBL" id="UYF44072.1"/>
    </source>
</evidence>
<evidence type="ECO:0000256" key="2">
    <source>
        <dbReference type="ARBA" id="ARBA00022747"/>
    </source>
</evidence>
<dbReference type="CDD" id="cd17290">
    <property type="entry name" value="RMtype1_S_AleSS8ORF2795P_TRD1-CR1_like"/>
    <property type="match status" value="1"/>
</dbReference>
<protein>
    <submittedName>
        <fullName evidence="5">Restriction endonuclease subunit S</fullName>
    </submittedName>
</protein>
<dbReference type="PANTHER" id="PTHR30408:SF12">
    <property type="entry name" value="TYPE I RESTRICTION ENZYME MJAVIII SPECIFICITY SUBUNIT"/>
    <property type="match status" value="1"/>
</dbReference>
<keyword evidence="3" id="KW-0238">DNA-binding</keyword>
<dbReference type="Gene3D" id="1.10.287.1120">
    <property type="entry name" value="Bipartite methylase S protein"/>
    <property type="match status" value="1"/>
</dbReference>
<organism evidence="5 6">
    <name type="scientific">Aliarcobacter cryaerophilus</name>
    <dbReference type="NCBI Taxonomy" id="28198"/>
    <lineage>
        <taxon>Bacteria</taxon>
        <taxon>Pseudomonadati</taxon>
        <taxon>Campylobacterota</taxon>
        <taxon>Epsilonproteobacteria</taxon>
        <taxon>Campylobacterales</taxon>
        <taxon>Arcobacteraceae</taxon>
        <taxon>Aliarcobacter</taxon>
    </lineage>
</organism>
<dbReference type="PANTHER" id="PTHR30408">
    <property type="entry name" value="TYPE-1 RESTRICTION ENZYME ECOKI SPECIFICITY PROTEIN"/>
    <property type="match status" value="1"/>
</dbReference>
<evidence type="ECO:0000259" key="4">
    <source>
        <dbReference type="Pfam" id="PF01420"/>
    </source>
</evidence>
<gene>
    <name evidence="5" type="ORF">NGX11_03825</name>
</gene>
<dbReference type="RefSeq" id="WP_263514915.1">
    <property type="nucleotide sequence ID" value="NZ_CP099556.1"/>
</dbReference>
<dbReference type="GO" id="GO:0004519">
    <property type="term" value="F:endonuclease activity"/>
    <property type="evidence" value="ECO:0007669"/>
    <property type="project" value="UniProtKB-KW"/>
</dbReference>
<feature type="domain" description="Type I restriction modification DNA specificity" evidence="4">
    <location>
        <begin position="273"/>
        <end position="432"/>
    </location>
</feature>
<dbReference type="SUPFAM" id="SSF116734">
    <property type="entry name" value="DNA methylase specificity domain"/>
    <property type="match status" value="2"/>
</dbReference>
<proteinExistence type="inferred from homology"/>
<keyword evidence="5" id="KW-0378">Hydrolase</keyword>
<name>A0AA46NG64_9BACT</name>
<keyword evidence="5" id="KW-0540">Nuclease</keyword>
<dbReference type="EMBL" id="CP099556">
    <property type="protein sequence ID" value="UYF44072.1"/>
    <property type="molecule type" value="Genomic_DNA"/>
</dbReference>
<reference evidence="5" key="1">
    <citation type="journal article" date="2022" name="Front. Microbiol.">
        <title>Species classification and novel plasmid identifications in Arcobacter cryaerophilus and Arcobacter cryaerophilus-like organisms.</title>
        <authorList>
            <person name="Zhou G."/>
            <person name="Wang M."/>
            <person name="Wang H."/>
            <person name="Chen X."/>
            <person name="Gu Y."/>
            <person name="Shao Z."/>
            <person name="Zhang J."/>
            <person name="Zhang M."/>
        </authorList>
    </citation>
    <scope>NUCLEOTIDE SEQUENCE</scope>
    <source>
        <strain evidence="5">ICDCAC48</strain>
    </source>
</reference>
<dbReference type="InterPro" id="IPR044946">
    <property type="entry name" value="Restrct_endonuc_typeI_TRD_sf"/>
</dbReference>
<evidence type="ECO:0000256" key="1">
    <source>
        <dbReference type="ARBA" id="ARBA00010923"/>
    </source>
</evidence>
<evidence type="ECO:0000256" key="3">
    <source>
        <dbReference type="ARBA" id="ARBA00023125"/>
    </source>
</evidence>
<dbReference type="InterPro" id="IPR000055">
    <property type="entry name" value="Restrct_endonuc_typeI_TRD"/>
</dbReference>
<dbReference type="GO" id="GO:0003677">
    <property type="term" value="F:DNA binding"/>
    <property type="evidence" value="ECO:0007669"/>
    <property type="project" value="UniProtKB-KW"/>
</dbReference>
<dbReference type="Gene3D" id="3.90.220.20">
    <property type="entry name" value="DNA methylase specificity domains"/>
    <property type="match status" value="2"/>
</dbReference>
<dbReference type="Proteomes" id="UP001164100">
    <property type="component" value="Chromosome"/>
</dbReference>
<sequence>MKYRIREQNELKPSGVEWLGDIPKDWKISKLKYLAKIITGYTPSMDNSQNYSEVGMTWVKPDNLNEFNYINDSKEKISNEAIKKQNVVTKDSILVCCIGSIGKFGIAGKDLLTNQQINSLVFNKSINKYFSKYMIFSSKQEHNRMANGNVVQILNSTSQSNIYFATPNLLKQQKIANFLDEKSKIFDETISKKEQLISKLELAKQSLISEVVTGKLKIVEENSKLQTIKREKNELKPSGVEWLGDIPKECVLSRFDYETRIKARLGWKGLKAEEYVDEGYAFLATPNIKNKEIDFENVNYITKERYEESPEIMLEIGDVLLTKDGSTTGTVNVVRNLPKKTTVNSSIAVIRPKNINSIYLYYFIASNYMQDTINLMLGGMGVPHLFQGDLNKFKLLVPTIIEQQKISKYLDEKLIHFDNTIEKTKQSITKLKEAKEALISQAVTGKIEVIQEEEEAKSTNEYFKRRVLAAYFIDKLQDDLSFGRVKLQKMLYMAEAVNNLDFSSSYTRHAMGPHDPQMIRSIESQLKKAKWFEAKKIKNNNFEKVEYLALEKSKEYIKYLDGRYWKQENIEYIFNLMKGMKTLQTEIVATVYSAYIDLSKENRVSQDNLLDEILNHWHDNKRNVPKEKWIRAIEWMSEKQLIKI</sequence>
<dbReference type="Pfam" id="PF01420">
    <property type="entry name" value="Methylase_S"/>
    <property type="match status" value="2"/>
</dbReference>
<accession>A0AA46NG64</accession>
<comment type="similarity">
    <text evidence="1">Belongs to the type-I restriction system S methylase family.</text>
</comment>
<keyword evidence="5" id="KW-0255">Endonuclease</keyword>
<keyword evidence="2" id="KW-0680">Restriction system</keyword>
<evidence type="ECO:0000313" key="6">
    <source>
        <dbReference type="Proteomes" id="UP001164100"/>
    </source>
</evidence>